<organism evidence="2 3">
    <name type="scientific">Ceratocystis fimbriata f. sp. platani</name>
    <dbReference type="NCBI Taxonomy" id="88771"/>
    <lineage>
        <taxon>Eukaryota</taxon>
        <taxon>Fungi</taxon>
        <taxon>Dikarya</taxon>
        <taxon>Ascomycota</taxon>
        <taxon>Pezizomycotina</taxon>
        <taxon>Sordariomycetes</taxon>
        <taxon>Hypocreomycetidae</taxon>
        <taxon>Microascales</taxon>
        <taxon>Ceratocystidaceae</taxon>
        <taxon>Ceratocystis</taxon>
    </lineage>
</organism>
<feature type="domain" description="SET" evidence="1">
    <location>
        <begin position="30"/>
        <end position="224"/>
    </location>
</feature>
<dbReference type="EMBL" id="LBBL01000489">
    <property type="protein sequence ID" value="KKF92246.1"/>
    <property type="molecule type" value="Genomic_DNA"/>
</dbReference>
<dbReference type="AlphaFoldDB" id="A0A0F8AWF6"/>
<dbReference type="InterPro" id="IPR001214">
    <property type="entry name" value="SET_dom"/>
</dbReference>
<dbReference type="Gene3D" id="3.90.1410.10">
    <property type="entry name" value="set domain protein methyltransferase, domain 1"/>
    <property type="match status" value="1"/>
</dbReference>
<dbReference type="Proteomes" id="UP000034841">
    <property type="component" value="Unassembled WGS sequence"/>
</dbReference>
<dbReference type="OrthoDB" id="441812at2759"/>
<keyword evidence="3" id="KW-1185">Reference proteome</keyword>
<dbReference type="GO" id="GO:0016279">
    <property type="term" value="F:protein-lysine N-methyltransferase activity"/>
    <property type="evidence" value="ECO:0007669"/>
    <property type="project" value="TreeGrafter"/>
</dbReference>
<dbReference type="PANTHER" id="PTHR13271:SF137">
    <property type="entry name" value="SET DOMAIN-CONTAINING PROTEIN"/>
    <property type="match status" value="1"/>
</dbReference>
<accession>A0A0F8AWF6</accession>
<comment type="caution">
    <text evidence="2">The sequence shown here is derived from an EMBL/GenBank/DDBJ whole genome shotgun (WGS) entry which is preliminary data.</text>
</comment>
<name>A0A0F8AWF6_CERFI</name>
<dbReference type="GO" id="GO:0032259">
    <property type="term" value="P:methylation"/>
    <property type="evidence" value="ECO:0007669"/>
    <property type="project" value="UniProtKB-KW"/>
</dbReference>
<dbReference type="Pfam" id="PF00856">
    <property type="entry name" value="SET"/>
    <property type="match status" value="1"/>
</dbReference>
<dbReference type="InterPro" id="IPR046341">
    <property type="entry name" value="SET_dom_sf"/>
</dbReference>
<dbReference type="PANTHER" id="PTHR13271">
    <property type="entry name" value="UNCHARACTERIZED PUTATIVE METHYLTRANSFERASE"/>
    <property type="match status" value="1"/>
</dbReference>
<keyword evidence="2" id="KW-0489">Methyltransferase</keyword>
<gene>
    <name evidence="2" type="primary">RKM2</name>
    <name evidence="2" type="ORF">CFO_g5400</name>
</gene>
<evidence type="ECO:0000313" key="3">
    <source>
        <dbReference type="Proteomes" id="UP000034841"/>
    </source>
</evidence>
<evidence type="ECO:0000259" key="1">
    <source>
        <dbReference type="Pfam" id="PF00856"/>
    </source>
</evidence>
<reference evidence="2 3" key="1">
    <citation type="submission" date="2015-04" db="EMBL/GenBank/DDBJ databases">
        <title>Genome sequence of Ceratocystis platani, a major pathogen of plane trees.</title>
        <authorList>
            <person name="Belbahri L."/>
        </authorList>
    </citation>
    <scope>NUCLEOTIDE SEQUENCE [LARGE SCALE GENOMIC DNA]</scope>
    <source>
        <strain evidence="2 3">CFO</strain>
    </source>
</reference>
<protein>
    <submittedName>
        <fullName evidence="2">Ribosomal N-lysine methyltransferase 2</fullName>
        <ecNumber evidence="2">2.1.1.-</ecNumber>
    </submittedName>
</protein>
<proteinExistence type="predicted"/>
<dbReference type="SUPFAM" id="SSF82199">
    <property type="entry name" value="SET domain"/>
    <property type="match status" value="1"/>
</dbReference>
<dbReference type="InterPro" id="IPR050600">
    <property type="entry name" value="SETD3_SETD6_MTase"/>
</dbReference>
<dbReference type="EC" id="2.1.1.-" evidence="2"/>
<keyword evidence="2" id="KW-0808">Transferase</keyword>
<evidence type="ECO:0000313" key="2">
    <source>
        <dbReference type="EMBL" id="KKF92246.1"/>
    </source>
</evidence>
<sequence length="371" mass="41648">MEAYDRLLELAAQNGIKLNGISPQKIFQSGTGMVAQRLIKPHEVILTVPTCTFRSRDTVAASIKAALPADFSAHGMLAAEILLDQTDDFAVWRGVFPSRADFESCSALLWDASLQELLPAVSRSRLDVQKTAFTKDWEVVHDAFPEISESEYRYAWLLVNTRGFYNNSPRMKRYPHKDRLALQPVVDLLNHAGTGCNVNFGALAFTVKADRMYMAGEEVFLSYGAHSNDFLLAEYGFVLDENPWDEICLDEVLCPLFTAAQRKTLKESNFWAKYMADPKTPGCYRTQVALRLLILSSARWERVVSGLDEAEDVQPQINGILNEALRKYQSITNKTLQRLGTLQSGTSGQKSLLAKRWTQIEGMVALVQQQL</sequence>